<sequence>MDYRRAFISLVKRMLPVVCALLSGCMLLVHGNFVDRPMVLILPTEAELPGLPVEKLLGFRSQQQGPRILVNSPQAGGMYAPPVPIDIRFEPRENTRVDTDSLKVVYVKLFKVDITKRVAPYLTPGGIRIPQADLPEGEHTLILSIADDTGNISSQIINVTIKAGS</sequence>
<dbReference type="Proteomes" id="UP000422108">
    <property type="component" value="Chromosome"/>
</dbReference>
<proteinExistence type="predicted"/>
<evidence type="ECO:0000313" key="1">
    <source>
        <dbReference type="EMBL" id="BBO89278.1"/>
    </source>
</evidence>
<evidence type="ECO:0008006" key="3">
    <source>
        <dbReference type="Google" id="ProtNLM"/>
    </source>
</evidence>
<dbReference type="PROSITE" id="PS51257">
    <property type="entry name" value="PROKAR_LIPOPROTEIN"/>
    <property type="match status" value="1"/>
</dbReference>
<accession>A0A5K8A9Z2</accession>
<reference evidence="1 2" key="1">
    <citation type="submission" date="2019-11" db="EMBL/GenBank/DDBJ databases">
        <title>Comparative genomics of hydrocarbon-degrading Desulfosarcina strains.</title>
        <authorList>
            <person name="Watanabe M."/>
            <person name="Kojima H."/>
            <person name="Fukui M."/>
        </authorList>
    </citation>
    <scope>NUCLEOTIDE SEQUENCE [LARGE SCALE GENOMIC DNA]</scope>
    <source>
        <strain evidence="2">oXyS1</strain>
    </source>
</reference>
<dbReference type="RefSeq" id="WP_155310500.1">
    <property type="nucleotide sequence ID" value="NZ_AP021879.1"/>
</dbReference>
<name>A0A5K8A9Z2_9BACT</name>
<keyword evidence="2" id="KW-1185">Reference proteome</keyword>
<organism evidence="1 2">
    <name type="scientific">Desulfosarcina ovata subsp. ovata</name>
    <dbReference type="NCBI Taxonomy" id="2752305"/>
    <lineage>
        <taxon>Bacteria</taxon>
        <taxon>Pseudomonadati</taxon>
        <taxon>Thermodesulfobacteriota</taxon>
        <taxon>Desulfobacteria</taxon>
        <taxon>Desulfobacterales</taxon>
        <taxon>Desulfosarcinaceae</taxon>
        <taxon>Desulfosarcina</taxon>
    </lineage>
</organism>
<dbReference type="AlphaFoldDB" id="A0A5K8A9Z2"/>
<evidence type="ECO:0000313" key="2">
    <source>
        <dbReference type="Proteomes" id="UP000422108"/>
    </source>
</evidence>
<protein>
    <recommendedName>
        <fullName evidence="3">Lipoprotein</fullName>
    </recommendedName>
</protein>
<dbReference type="EMBL" id="AP021879">
    <property type="protein sequence ID" value="BBO89278.1"/>
    <property type="molecule type" value="Genomic_DNA"/>
</dbReference>
<gene>
    <name evidence="1" type="ORF">DSCOOX_24580</name>
</gene>